<protein>
    <submittedName>
        <fullName evidence="1">Uncharacterized protein</fullName>
    </submittedName>
</protein>
<reference evidence="1" key="1">
    <citation type="journal article" date="2014" name="Front. Microbiol.">
        <title>High frequency of phylogenetically diverse reductive dehalogenase-homologous genes in deep subseafloor sedimentary metagenomes.</title>
        <authorList>
            <person name="Kawai M."/>
            <person name="Futagami T."/>
            <person name="Toyoda A."/>
            <person name="Takaki Y."/>
            <person name="Nishi S."/>
            <person name="Hori S."/>
            <person name="Arai W."/>
            <person name="Tsubouchi T."/>
            <person name="Morono Y."/>
            <person name="Uchiyama I."/>
            <person name="Ito T."/>
            <person name="Fujiyama A."/>
            <person name="Inagaki F."/>
            <person name="Takami H."/>
        </authorList>
    </citation>
    <scope>NUCLEOTIDE SEQUENCE</scope>
    <source>
        <strain evidence="1">Expedition CK06-06</strain>
    </source>
</reference>
<dbReference type="AlphaFoldDB" id="X1MWF1"/>
<sequence>MESIDELDETGGALRVLLILYKEDSISRTKLIGNAGFVRIINTEIPVRDYQTKYAFPGGRTVELDVTDRSMRKVNAQMFFLIEDGILKVV</sequence>
<feature type="non-terminal residue" evidence="1">
    <location>
        <position position="90"/>
    </location>
</feature>
<organism evidence="1">
    <name type="scientific">marine sediment metagenome</name>
    <dbReference type="NCBI Taxonomy" id="412755"/>
    <lineage>
        <taxon>unclassified sequences</taxon>
        <taxon>metagenomes</taxon>
        <taxon>ecological metagenomes</taxon>
    </lineage>
</organism>
<proteinExistence type="predicted"/>
<accession>X1MWF1</accession>
<dbReference type="EMBL" id="BARV01028651">
    <property type="protein sequence ID" value="GAI36022.1"/>
    <property type="molecule type" value="Genomic_DNA"/>
</dbReference>
<evidence type="ECO:0000313" key="1">
    <source>
        <dbReference type="EMBL" id="GAI36022.1"/>
    </source>
</evidence>
<gene>
    <name evidence="1" type="ORF">S06H3_45822</name>
</gene>
<name>X1MWF1_9ZZZZ</name>
<comment type="caution">
    <text evidence="1">The sequence shown here is derived from an EMBL/GenBank/DDBJ whole genome shotgun (WGS) entry which is preliminary data.</text>
</comment>